<feature type="domain" description="ResB-like" evidence="7">
    <location>
        <begin position="108"/>
        <end position="167"/>
    </location>
</feature>
<dbReference type="InterPro" id="IPR023494">
    <property type="entry name" value="Cyt_c_bgen_Ccs1/CcsB/ResB"/>
</dbReference>
<feature type="transmembrane region" description="Helical" evidence="6">
    <location>
        <begin position="64"/>
        <end position="85"/>
    </location>
</feature>
<evidence type="ECO:0000256" key="1">
    <source>
        <dbReference type="ARBA" id="ARBA00004141"/>
    </source>
</evidence>
<keyword evidence="3" id="KW-0201">Cytochrome c-type biogenesis</keyword>
<comment type="subcellular location">
    <subcellularLocation>
        <location evidence="1">Membrane</location>
        <topology evidence="1">Multi-pass membrane protein</topology>
    </subcellularLocation>
</comment>
<dbReference type="InterPro" id="IPR007816">
    <property type="entry name" value="ResB-like_domain"/>
</dbReference>
<keyword evidence="2 6" id="KW-0812">Transmembrane</keyword>
<dbReference type="AlphaFoldDB" id="A0A1Z1MVU6"/>
<name>A0A1Z1MVU6_9FLOR</name>
<dbReference type="EMBL" id="MF101459">
    <property type="protein sequence ID" value="ARW69864.1"/>
    <property type="molecule type" value="Genomic_DNA"/>
</dbReference>
<evidence type="ECO:0000256" key="3">
    <source>
        <dbReference type="ARBA" id="ARBA00022748"/>
    </source>
</evidence>
<evidence type="ECO:0000256" key="4">
    <source>
        <dbReference type="ARBA" id="ARBA00022989"/>
    </source>
</evidence>
<sequence>MTTISVNNPLRIRQFTIYQTDWLVNALRLKLGNMYIVQKKFIKANINGKVCWLSSFYLDKKRQIFFIILDLNNTILVCNSSGIILNEVPIGQQFYVNFVPITVQEIILSTGLQIKTDPGIIFVYFGFFVMILSTFTSYISYSQVWVYVRSESLDFVGLTNRSILFFEQDMILISKTCSFYSDYFSFGFHKISNTLR</sequence>
<keyword evidence="4 6" id="KW-1133">Transmembrane helix</keyword>
<keyword evidence="8" id="KW-0150">Chloroplast</keyword>
<dbReference type="Pfam" id="PF05140">
    <property type="entry name" value="ResB"/>
    <property type="match status" value="1"/>
</dbReference>
<dbReference type="PANTHER" id="PTHR31566">
    <property type="entry name" value="CYTOCHROME C BIOGENESIS PROTEIN CCS1, CHLOROPLASTIC"/>
    <property type="match status" value="1"/>
</dbReference>
<evidence type="ECO:0000259" key="7">
    <source>
        <dbReference type="Pfam" id="PF05140"/>
    </source>
</evidence>
<protein>
    <submittedName>
        <fullName evidence="8">Cytochrome c biogenesis protein ccs1</fullName>
    </submittedName>
</protein>
<gene>
    <name evidence="8" type="primary">ccs1</name>
</gene>
<proteinExistence type="predicted"/>
<reference evidence="8" key="1">
    <citation type="journal article" date="2017" name="J. Phycol.">
        <title>Analysis of chloroplast genomes and a supermatrix inform reclassification of the Rhodomelaceae (Rhodophyta).</title>
        <authorList>
            <person name="Diaz-Tapia P."/>
            <person name="Maggs C.A."/>
            <person name="West J.A."/>
            <person name="Verbruggen H."/>
        </authorList>
    </citation>
    <scope>NUCLEOTIDE SEQUENCE</scope>
    <source>
        <strain evidence="8">PD1823</strain>
    </source>
</reference>
<feature type="transmembrane region" description="Helical" evidence="6">
    <location>
        <begin position="121"/>
        <end position="141"/>
    </location>
</feature>
<keyword evidence="5 6" id="KW-0472">Membrane</keyword>
<accession>A0A1Z1MVU6</accession>
<evidence type="ECO:0000256" key="6">
    <source>
        <dbReference type="SAM" id="Phobius"/>
    </source>
</evidence>
<dbReference type="GO" id="GO:0016020">
    <property type="term" value="C:membrane"/>
    <property type="evidence" value="ECO:0007669"/>
    <property type="project" value="UniProtKB-SubCell"/>
</dbReference>
<evidence type="ECO:0000256" key="2">
    <source>
        <dbReference type="ARBA" id="ARBA00022692"/>
    </source>
</evidence>
<evidence type="ECO:0000256" key="5">
    <source>
        <dbReference type="ARBA" id="ARBA00023136"/>
    </source>
</evidence>
<organism evidence="8">
    <name type="scientific">Lophosiphonia teges</name>
    <dbReference type="NCBI Taxonomy" id="2007110"/>
    <lineage>
        <taxon>Eukaryota</taxon>
        <taxon>Rhodophyta</taxon>
        <taxon>Florideophyceae</taxon>
        <taxon>Rhodymeniophycidae</taxon>
        <taxon>Ceramiales</taxon>
        <taxon>Rhodomelaceae</taxon>
        <taxon>Polysiphonioideae</taxon>
        <taxon>Lophosiphonia</taxon>
    </lineage>
</organism>
<geneLocation type="chloroplast" evidence="8"/>
<dbReference type="PANTHER" id="PTHR31566:SF0">
    <property type="entry name" value="CYTOCHROME C BIOGENESIS PROTEIN CCS1, CHLOROPLASTIC"/>
    <property type="match status" value="1"/>
</dbReference>
<keyword evidence="8" id="KW-0934">Plastid</keyword>
<dbReference type="GO" id="GO:0017004">
    <property type="term" value="P:cytochrome complex assembly"/>
    <property type="evidence" value="ECO:0007669"/>
    <property type="project" value="UniProtKB-KW"/>
</dbReference>
<evidence type="ECO:0000313" key="8">
    <source>
        <dbReference type="EMBL" id="ARW69864.1"/>
    </source>
</evidence>